<feature type="domain" description="DUF3638" evidence="1">
    <location>
        <begin position="1"/>
        <end position="97"/>
    </location>
</feature>
<accession>W2XCU8</accession>
<sequence length="163" mass="18155">MRDILDEMKWFGGVQIVSPADRMSLELKHLELDKDSPLVNTLDKIDSDQFVDILDECDALLHHKYHLVYAVGSPIPLCSGIERWEVAEALLSVVAHRSIGSLVAKVLEAPHVSCVSPDYSARWGGVLAFDGTRLNTVVESTEALREHLKKAIVLDLIENTRLN</sequence>
<dbReference type="EMBL" id="ANIX01001197">
    <property type="protein sequence ID" value="ETP20536.1"/>
    <property type="molecule type" value="Genomic_DNA"/>
</dbReference>
<dbReference type="OrthoDB" id="4866634at2759"/>
<evidence type="ECO:0000313" key="2">
    <source>
        <dbReference type="EMBL" id="ETP20536.1"/>
    </source>
</evidence>
<dbReference type="AlphaFoldDB" id="W2XCU8"/>
<evidence type="ECO:0000313" key="3">
    <source>
        <dbReference type="Proteomes" id="UP000018958"/>
    </source>
</evidence>
<dbReference type="Proteomes" id="UP000018958">
    <property type="component" value="Unassembled WGS sequence"/>
</dbReference>
<organism evidence="2 3">
    <name type="scientific">Phytophthora nicotianae CJ01A1</name>
    <dbReference type="NCBI Taxonomy" id="1317063"/>
    <lineage>
        <taxon>Eukaryota</taxon>
        <taxon>Sar</taxon>
        <taxon>Stramenopiles</taxon>
        <taxon>Oomycota</taxon>
        <taxon>Peronosporomycetes</taxon>
        <taxon>Peronosporales</taxon>
        <taxon>Peronosporaceae</taxon>
        <taxon>Phytophthora</taxon>
    </lineage>
</organism>
<dbReference type="InterPro" id="IPR022099">
    <property type="entry name" value="DUF3638"/>
</dbReference>
<comment type="caution">
    <text evidence="2">The sequence shown here is derived from an EMBL/GenBank/DDBJ whole genome shotgun (WGS) entry which is preliminary data.</text>
</comment>
<proteinExistence type="predicted"/>
<evidence type="ECO:0000259" key="1">
    <source>
        <dbReference type="Pfam" id="PF12340"/>
    </source>
</evidence>
<name>W2XCU8_PHYNI</name>
<dbReference type="Pfam" id="PF12340">
    <property type="entry name" value="DUF3638"/>
    <property type="match status" value="1"/>
</dbReference>
<reference evidence="2 3" key="1">
    <citation type="submission" date="2013-11" db="EMBL/GenBank/DDBJ databases">
        <title>The Genome Sequence of Phytophthora parasitica CJ01A1.</title>
        <authorList>
            <consortium name="The Broad Institute Genomics Platform"/>
            <person name="Russ C."/>
            <person name="Tyler B."/>
            <person name="Panabieres F."/>
            <person name="Shan W."/>
            <person name="Tripathy S."/>
            <person name="Grunwald N."/>
            <person name="Machado M."/>
            <person name="Johnson C.S."/>
            <person name="Walker B."/>
            <person name="Young S.K."/>
            <person name="Zeng Q."/>
            <person name="Gargeya S."/>
            <person name="Fitzgerald M."/>
            <person name="Haas B."/>
            <person name="Abouelleil A."/>
            <person name="Allen A.W."/>
            <person name="Alvarado L."/>
            <person name="Arachchi H.M."/>
            <person name="Berlin A.M."/>
            <person name="Chapman S.B."/>
            <person name="Gainer-Dewar J."/>
            <person name="Goldberg J."/>
            <person name="Griggs A."/>
            <person name="Gujja S."/>
            <person name="Hansen M."/>
            <person name="Howarth C."/>
            <person name="Imamovic A."/>
            <person name="Ireland A."/>
            <person name="Larimer J."/>
            <person name="McCowan C."/>
            <person name="Murphy C."/>
            <person name="Pearson M."/>
            <person name="Poon T.W."/>
            <person name="Priest M."/>
            <person name="Roberts A."/>
            <person name="Saif S."/>
            <person name="Shea T."/>
            <person name="Sisk P."/>
            <person name="Sykes S."/>
            <person name="Wortman J."/>
            <person name="Nusbaum C."/>
            <person name="Birren B."/>
        </authorList>
    </citation>
    <scope>NUCLEOTIDE SEQUENCE [LARGE SCALE GENOMIC DNA]</scope>
    <source>
        <strain evidence="2 3">CJ01A1</strain>
    </source>
</reference>
<protein>
    <recommendedName>
        <fullName evidence="1">DUF3638 domain-containing protein</fullName>
    </recommendedName>
</protein>
<gene>
    <name evidence="2" type="ORF">F441_05770</name>
</gene>